<dbReference type="AlphaFoldDB" id="A0A9C9ELW4"/>
<protein>
    <recommendedName>
        <fullName evidence="4">DUF3185 family protein</fullName>
    </recommendedName>
</protein>
<name>A0A9C9ELW4_UNCW3</name>
<reference evidence="2" key="1">
    <citation type="journal article" date="2020" name="mSystems">
        <title>Genome- and Community-Level Interaction Insights into Carbon Utilization and Element Cycling Functions of Hydrothermarchaeota in Hydrothermal Sediment.</title>
        <authorList>
            <person name="Zhou Z."/>
            <person name="Liu Y."/>
            <person name="Xu W."/>
            <person name="Pan J."/>
            <person name="Luo Z.H."/>
            <person name="Li M."/>
        </authorList>
    </citation>
    <scope>NUCLEOTIDE SEQUENCE</scope>
    <source>
        <strain evidence="2">HyVt-388</strain>
    </source>
</reference>
<dbReference type="Proteomes" id="UP000885826">
    <property type="component" value="Unassembled WGS sequence"/>
</dbReference>
<evidence type="ECO:0008006" key="4">
    <source>
        <dbReference type="Google" id="ProtNLM"/>
    </source>
</evidence>
<dbReference type="EMBL" id="DRIG01000029">
    <property type="protein sequence ID" value="HEC77992.1"/>
    <property type="molecule type" value="Genomic_DNA"/>
</dbReference>
<gene>
    <name evidence="2" type="ORF">ENI34_02475</name>
</gene>
<evidence type="ECO:0000313" key="3">
    <source>
        <dbReference type="Proteomes" id="UP000885826"/>
    </source>
</evidence>
<keyword evidence="1" id="KW-0472">Membrane</keyword>
<evidence type="ECO:0000313" key="2">
    <source>
        <dbReference type="EMBL" id="HEC77992.1"/>
    </source>
</evidence>
<comment type="caution">
    <text evidence="2">The sequence shown here is derived from an EMBL/GenBank/DDBJ whole genome shotgun (WGS) entry which is preliminary data.</text>
</comment>
<accession>A0A9C9ELW4</accession>
<proteinExistence type="predicted"/>
<keyword evidence="1" id="KW-1133">Transmembrane helix</keyword>
<evidence type="ECO:0000256" key="1">
    <source>
        <dbReference type="SAM" id="Phobius"/>
    </source>
</evidence>
<feature type="transmembrane region" description="Helical" evidence="1">
    <location>
        <begin position="43"/>
        <end position="64"/>
    </location>
</feature>
<organism evidence="2 3">
    <name type="scientific">candidate division WOR-3 bacterium</name>
    <dbReference type="NCBI Taxonomy" id="2052148"/>
    <lineage>
        <taxon>Bacteria</taxon>
        <taxon>Bacteria division WOR-3</taxon>
    </lineage>
</organism>
<sequence length="68" mass="7259">MKKLGIILIIIGIAVMVLGIQQTTAIHNYNAALSSHDNIKNDTFAILTGLFGGAVVIAGWIVAIKKKR</sequence>
<keyword evidence="1" id="KW-0812">Transmembrane</keyword>